<reference evidence="2" key="1">
    <citation type="submission" date="2021-03" db="EMBL/GenBank/DDBJ databases">
        <authorList>
            <person name="Bekaert M."/>
        </authorList>
    </citation>
    <scope>NUCLEOTIDE SEQUENCE</scope>
</reference>
<sequence>MSSQISEEESNYLKVVFVLLRIATPLVRVKFDNEVHPIQLKKELDRSRQKLQGFLNQEQMDLLFPKTGDPTSRTFDITLMILLIKNLTPIKISDVLPYPTHTNLGAHLSRIKFYRNMISHSEHGTIGNTYFAECWENIAMQIDNTVPSYVEMQLLLFYDKDRPNMIKHAAVLVDRRDDEDDFGASDDHNRLWSLFTDTGKQVLYHFVEIRIHDIHDETNTLHQFLDKHKNLFHQPCCPCGKQMFEDKPFDKPYETKCFPEYFNNINVSVENCPLDDLIGYLVKTGKCNEEEKNWFETIMHTTQAKTSWDDLEKIEYLAEPIRYKNIVQLQINTLKMVVEEYKSLYQKRKKEFLGRNEVKKKDSLIHFNKIEKIRVVAYMEKFENRSAIIKINRRKLENTEEWNVTISTVITAMSMENCGICIKVDNRESLVKLREKGSQSIAKANSERGDDLNVESELFEGDITTSEAYNSTILETIENTMVTQLESKKKNRTSKLWIQYITMVQILRKFIIAERTGDWNLHLDAISAMLPYLAASGHNLCVEAKGIGLDCPPI</sequence>
<gene>
    <name evidence="2" type="ORF">MEDL_66788</name>
</gene>
<feature type="domain" description="DZIP3-like HEPN" evidence="1">
    <location>
        <begin position="39"/>
        <end position="142"/>
    </location>
</feature>
<dbReference type="OrthoDB" id="6753017at2759"/>
<accession>A0A8S3VDM8</accession>
<dbReference type="EMBL" id="CAJPWZ010003266">
    <property type="protein sequence ID" value="CAG2255365.1"/>
    <property type="molecule type" value="Genomic_DNA"/>
</dbReference>
<dbReference type="InterPro" id="IPR041249">
    <property type="entry name" value="HEPN_DZIP3"/>
</dbReference>
<evidence type="ECO:0000259" key="1">
    <source>
        <dbReference type="Pfam" id="PF18738"/>
    </source>
</evidence>
<dbReference type="AlphaFoldDB" id="A0A8S3VDM8"/>
<name>A0A8S3VDM8_MYTED</name>
<evidence type="ECO:0000313" key="2">
    <source>
        <dbReference type="EMBL" id="CAG2255365.1"/>
    </source>
</evidence>
<dbReference type="Proteomes" id="UP000683360">
    <property type="component" value="Unassembled WGS sequence"/>
</dbReference>
<organism evidence="2 3">
    <name type="scientific">Mytilus edulis</name>
    <name type="common">Blue mussel</name>
    <dbReference type="NCBI Taxonomy" id="6550"/>
    <lineage>
        <taxon>Eukaryota</taxon>
        <taxon>Metazoa</taxon>
        <taxon>Spiralia</taxon>
        <taxon>Lophotrochozoa</taxon>
        <taxon>Mollusca</taxon>
        <taxon>Bivalvia</taxon>
        <taxon>Autobranchia</taxon>
        <taxon>Pteriomorphia</taxon>
        <taxon>Mytilida</taxon>
        <taxon>Mytiloidea</taxon>
        <taxon>Mytilidae</taxon>
        <taxon>Mytilinae</taxon>
        <taxon>Mytilus</taxon>
    </lineage>
</organism>
<dbReference type="Pfam" id="PF18738">
    <property type="entry name" value="HEPN_DZIP3"/>
    <property type="match status" value="1"/>
</dbReference>
<keyword evidence="3" id="KW-1185">Reference proteome</keyword>
<proteinExistence type="predicted"/>
<protein>
    <recommendedName>
        <fullName evidence="1">DZIP3-like HEPN domain-containing protein</fullName>
    </recommendedName>
</protein>
<comment type="caution">
    <text evidence="2">The sequence shown here is derived from an EMBL/GenBank/DDBJ whole genome shotgun (WGS) entry which is preliminary data.</text>
</comment>
<evidence type="ECO:0000313" key="3">
    <source>
        <dbReference type="Proteomes" id="UP000683360"/>
    </source>
</evidence>